<evidence type="ECO:0000256" key="1">
    <source>
        <dbReference type="ARBA" id="ARBA00023125"/>
    </source>
</evidence>
<keyword evidence="6" id="KW-1185">Reference proteome</keyword>
<dbReference type="Pfam" id="PF00440">
    <property type="entry name" value="TetR_N"/>
    <property type="match status" value="1"/>
</dbReference>
<dbReference type="SUPFAM" id="SSF48498">
    <property type="entry name" value="Tetracyclin repressor-like, C-terminal domain"/>
    <property type="match status" value="1"/>
</dbReference>
<evidence type="ECO:0000256" key="2">
    <source>
        <dbReference type="PROSITE-ProRule" id="PRU00335"/>
    </source>
</evidence>
<dbReference type="InterPro" id="IPR036271">
    <property type="entry name" value="Tet_transcr_reg_TetR-rel_C_sf"/>
</dbReference>
<dbReference type="PROSITE" id="PS50977">
    <property type="entry name" value="HTH_TETR_2"/>
    <property type="match status" value="1"/>
</dbReference>
<feature type="region of interest" description="Disordered" evidence="3">
    <location>
        <begin position="1"/>
        <end position="27"/>
    </location>
</feature>
<comment type="caution">
    <text evidence="5">The sequence shown here is derived from an EMBL/GenBank/DDBJ whole genome shotgun (WGS) entry which is preliminary data.</text>
</comment>
<dbReference type="InterPro" id="IPR001647">
    <property type="entry name" value="HTH_TetR"/>
</dbReference>
<dbReference type="PANTHER" id="PTHR30055">
    <property type="entry name" value="HTH-TYPE TRANSCRIPTIONAL REGULATOR RUTR"/>
    <property type="match status" value="1"/>
</dbReference>
<dbReference type="GO" id="GO:0003700">
    <property type="term" value="F:DNA-binding transcription factor activity"/>
    <property type="evidence" value="ECO:0007669"/>
    <property type="project" value="TreeGrafter"/>
</dbReference>
<dbReference type="PANTHER" id="PTHR30055:SF226">
    <property type="entry name" value="HTH-TYPE TRANSCRIPTIONAL REGULATOR PKSA"/>
    <property type="match status" value="1"/>
</dbReference>
<feature type="domain" description="HTH tetR-type" evidence="4">
    <location>
        <begin position="30"/>
        <end position="90"/>
    </location>
</feature>
<dbReference type="SUPFAM" id="SSF46689">
    <property type="entry name" value="Homeodomain-like"/>
    <property type="match status" value="1"/>
</dbReference>
<evidence type="ECO:0000256" key="3">
    <source>
        <dbReference type="SAM" id="MobiDB-lite"/>
    </source>
</evidence>
<protein>
    <submittedName>
        <fullName evidence="5">TetR/AcrR family transcriptional regulator</fullName>
    </submittedName>
</protein>
<feature type="DNA-binding region" description="H-T-H motif" evidence="2">
    <location>
        <begin position="53"/>
        <end position="72"/>
    </location>
</feature>
<sequence length="231" mass="27289">MLREKAREGETTVRPLKTTTRQGDFDSLPEERREAMMRASVAAFGQHSYKDASTEDIARSAGISKGLLFFYFRNKRTLYLRTVDYLMEQAVRWVVDDDFYAIDDFFELMLYSGERKLATLKRWPWALEFSIRAFYADHADIRDLMAGWTTRQVDAMFERFFKNVDFSRFRDEVDPREVLDMLIMLGDGYLHQRLSDRAPIDMDDFMAAYRTWCDILRSWAYKPEHLAPSAS</sequence>
<dbReference type="PRINTS" id="PR00455">
    <property type="entry name" value="HTHTETR"/>
</dbReference>
<dbReference type="InterPro" id="IPR050109">
    <property type="entry name" value="HTH-type_TetR-like_transc_reg"/>
</dbReference>
<name>A0A3N0ASZ1_9ACTN</name>
<evidence type="ECO:0000259" key="4">
    <source>
        <dbReference type="PROSITE" id="PS50977"/>
    </source>
</evidence>
<dbReference type="Proteomes" id="UP000278327">
    <property type="component" value="Unassembled WGS sequence"/>
</dbReference>
<dbReference type="Gene3D" id="1.10.10.60">
    <property type="entry name" value="Homeodomain-like"/>
    <property type="match status" value="1"/>
</dbReference>
<dbReference type="PROSITE" id="PS01081">
    <property type="entry name" value="HTH_TETR_1"/>
    <property type="match status" value="1"/>
</dbReference>
<proteinExistence type="predicted"/>
<organism evidence="5 6">
    <name type="scientific">Adlercreutzia equolifaciens subsp. celatus DSM 18785</name>
    <dbReference type="NCBI Taxonomy" id="1121021"/>
    <lineage>
        <taxon>Bacteria</taxon>
        <taxon>Bacillati</taxon>
        <taxon>Actinomycetota</taxon>
        <taxon>Coriobacteriia</taxon>
        <taxon>Eggerthellales</taxon>
        <taxon>Eggerthellaceae</taxon>
        <taxon>Adlercreutzia</taxon>
    </lineage>
</organism>
<feature type="compositionally biased region" description="Basic and acidic residues" evidence="3">
    <location>
        <begin position="1"/>
        <end position="11"/>
    </location>
</feature>
<dbReference type="EMBL" id="QICA01000010">
    <property type="protein sequence ID" value="RNL37710.1"/>
    <property type="molecule type" value="Genomic_DNA"/>
</dbReference>
<dbReference type="Gene3D" id="1.10.357.10">
    <property type="entry name" value="Tetracycline Repressor, domain 2"/>
    <property type="match status" value="1"/>
</dbReference>
<evidence type="ECO:0000313" key="6">
    <source>
        <dbReference type="Proteomes" id="UP000278327"/>
    </source>
</evidence>
<keyword evidence="1 2" id="KW-0238">DNA-binding</keyword>
<evidence type="ECO:0000313" key="5">
    <source>
        <dbReference type="EMBL" id="RNL37710.1"/>
    </source>
</evidence>
<reference evidence="5 6" key="1">
    <citation type="journal article" date="2019" name="Microbiol. Resour. Announc.">
        <title>Draft Genome Sequences of Type Strains of Gordonibacter faecihominis, Paraeggerthella hongkongensis, Parvibacter caecicola,Slackia equolifaciens, Slackia faecicanis, and Slackia isoflavoniconvertens.</title>
        <authorList>
            <person name="Danylec N."/>
            <person name="Stoll D.A."/>
            <person name="Dotsch A."/>
            <person name="Huch M."/>
        </authorList>
    </citation>
    <scope>NUCLEOTIDE SEQUENCE [LARGE SCALE GENOMIC DNA]</scope>
    <source>
        <strain evidence="5 6">DSM 18785</strain>
    </source>
</reference>
<gene>
    <name evidence="5" type="ORF">DMP10_06870</name>
</gene>
<dbReference type="InterPro" id="IPR023772">
    <property type="entry name" value="DNA-bd_HTH_TetR-type_CS"/>
</dbReference>
<accession>A0A3N0ASZ1</accession>
<dbReference type="AlphaFoldDB" id="A0A3N0ASZ1"/>
<dbReference type="InterPro" id="IPR009057">
    <property type="entry name" value="Homeodomain-like_sf"/>
</dbReference>
<dbReference type="GO" id="GO:0000976">
    <property type="term" value="F:transcription cis-regulatory region binding"/>
    <property type="evidence" value="ECO:0007669"/>
    <property type="project" value="TreeGrafter"/>
</dbReference>